<protein>
    <submittedName>
        <fullName evidence="7">Fungal-specific transcription factor domain-containing protein</fullName>
    </submittedName>
</protein>
<dbReference type="InterPro" id="IPR036864">
    <property type="entry name" value="Zn2-C6_fun-type_DNA-bd_sf"/>
</dbReference>
<keyword evidence="8" id="KW-1185">Reference proteome</keyword>
<dbReference type="GO" id="GO:0005634">
    <property type="term" value="C:nucleus"/>
    <property type="evidence" value="ECO:0007669"/>
    <property type="project" value="UniProtKB-SubCell"/>
</dbReference>
<keyword evidence="5" id="KW-0539">Nucleus</keyword>
<dbReference type="Pfam" id="PF00172">
    <property type="entry name" value="Zn_clus"/>
    <property type="match status" value="1"/>
</dbReference>
<comment type="subcellular location">
    <subcellularLocation>
        <location evidence="1">Nucleus</location>
    </subcellularLocation>
</comment>
<evidence type="ECO:0000313" key="8">
    <source>
        <dbReference type="Proteomes" id="UP000325780"/>
    </source>
</evidence>
<evidence type="ECO:0000256" key="1">
    <source>
        <dbReference type="ARBA" id="ARBA00004123"/>
    </source>
</evidence>
<dbReference type="InterPro" id="IPR021858">
    <property type="entry name" value="Fun_TF"/>
</dbReference>
<dbReference type="GO" id="GO:0045944">
    <property type="term" value="P:positive regulation of transcription by RNA polymerase II"/>
    <property type="evidence" value="ECO:0007669"/>
    <property type="project" value="TreeGrafter"/>
</dbReference>
<evidence type="ECO:0000256" key="4">
    <source>
        <dbReference type="ARBA" id="ARBA00023163"/>
    </source>
</evidence>
<organism evidence="7 8">
    <name type="scientific">Aspergillus avenaceus</name>
    <dbReference type="NCBI Taxonomy" id="36643"/>
    <lineage>
        <taxon>Eukaryota</taxon>
        <taxon>Fungi</taxon>
        <taxon>Dikarya</taxon>
        <taxon>Ascomycota</taxon>
        <taxon>Pezizomycotina</taxon>
        <taxon>Eurotiomycetes</taxon>
        <taxon>Eurotiomycetidae</taxon>
        <taxon>Eurotiales</taxon>
        <taxon>Aspergillaceae</taxon>
        <taxon>Aspergillus</taxon>
        <taxon>Aspergillus subgen. Circumdati</taxon>
    </lineage>
</organism>
<proteinExistence type="predicted"/>
<dbReference type="PROSITE" id="PS50048">
    <property type="entry name" value="ZN2_CY6_FUNGAL_2"/>
    <property type="match status" value="1"/>
</dbReference>
<dbReference type="EMBL" id="ML742143">
    <property type="protein sequence ID" value="KAE8148874.1"/>
    <property type="molecule type" value="Genomic_DNA"/>
</dbReference>
<evidence type="ECO:0000256" key="3">
    <source>
        <dbReference type="ARBA" id="ARBA00023125"/>
    </source>
</evidence>
<evidence type="ECO:0000256" key="2">
    <source>
        <dbReference type="ARBA" id="ARBA00023015"/>
    </source>
</evidence>
<evidence type="ECO:0000259" key="6">
    <source>
        <dbReference type="PROSITE" id="PS50048"/>
    </source>
</evidence>
<dbReference type="AlphaFoldDB" id="A0A5N6TRG6"/>
<dbReference type="Pfam" id="PF11951">
    <property type="entry name" value="Fungal_trans_2"/>
    <property type="match status" value="1"/>
</dbReference>
<keyword evidence="3" id="KW-0238">DNA-binding</keyword>
<dbReference type="GO" id="GO:0000981">
    <property type="term" value="F:DNA-binding transcription factor activity, RNA polymerase II-specific"/>
    <property type="evidence" value="ECO:0007669"/>
    <property type="project" value="InterPro"/>
</dbReference>
<evidence type="ECO:0000313" key="7">
    <source>
        <dbReference type="EMBL" id="KAE8148874.1"/>
    </source>
</evidence>
<gene>
    <name evidence="7" type="ORF">BDV25DRAFT_168201</name>
</gene>
<keyword evidence="2" id="KW-0805">Transcription regulation</keyword>
<dbReference type="Proteomes" id="UP000325780">
    <property type="component" value="Unassembled WGS sequence"/>
</dbReference>
<dbReference type="Gene3D" id="4.10.240.10">
    <property type="entry name" value="Zn(2)-C6 fungal-type DNA-binding domain"/>
    <property type="match status" value="1"/>
</dbReference>
<dbReference type="GO" id="GO:0008270">
    <property type="term" value="F:zinc ion binding"/>
    <property type="evidence" value="ECO:0007669"/>
    <property type="project" value="InterPro"/>
</dbReference>
<dbReference type="GO" id="GO:0000976">
    <property type="term" value="F:transcription cis-regulatory region binding"/>
    <property type="evidence" value="ECO:0007669"/>
    <property type="project" value="TreeGrafter"/>
</dbReference>
<dbReference type="InterPro" id="IPR001138">
    <property type="entry name" value="Zn2Cys6_DnaBD"/>
</dbReference>
<sequence>MRNIRIDSLPQNRHLASKDCRLCNKRRIKCDRSFPQCKKCVIRGLHCPGFDGVQLRWSHKYSTGRQRGKQKVPAQHRHALDQDPCVSGIAFHDDIGDTSHHVGQEAHVLHPATDYHITQSYVSDSFSRSLMSYFHTKVVSRLTWLDSLDNPWRKVVLPHVQQSSCLRLSILNLAATHLSVTFEGDAPKIVAIREASCHLRHVTLQVLNKEISRELNQSNPKTNTAMQKHGSGLCHILASALALCYGEMLVPQSTDWNIHFRACRTIIDKFNLRKWIESQDPVLRFMVKEVEDLEVWGNLASFTKGQHAVTKMCTQPRTGSRFWAFTDLIGDITLVERRQYQMEREGNKTPNVDIGSWKAKADEVYTQVSTSTDFASPYDVAMRQLFDPVIRTHYYACLIYIHQALAPRSEGSNDIGFLLTRLFNEIRSIAAGSVHAFSHDIFFPLFIAGTEIHGRMEMQNIIKATFCKLISATGVWCNNTALHFLHTFWKNTEHHGTRNWIQYARDNESEIGPLLVF</sequence>
<dbReference type="OrthoDB" id="3251668at2759"/>
<dbReference type="SUPFAM" id="SSF57701">
    <property type="entry name" value="Zn2/Cys6 DNA-binding domain"/>
    <property type="match status" value="1"/>
</dbReference>
<accession>A0A5N6TRG6</accession>
<dbReference type="CDD" id="cd00067">
    <property type="entry name" value="GAL4"/>
    <property type="match status" value="1"/>
</dbReference>
<reference evidence="7 8" key="1">
    <citation type="submission" date="2019-04" db="EMBL/GenBank/DDBJ databases">
        <title>Friends and foes A comparative genomics study of 23 Aspergillus species from section Flavi.</title>
        <authorList>
            <consortium name="DOE Joint Genome Institute"/>
            <person name="Kjaerbolling I."/>
            <person name="Vesth T."/>
            <person name="Frisvad J.C."/>
            <person name="Nybo J.L."/>
            <person name="Theobald S."/>
            <person name="Kildgaard S."/>
            <person name="Isbrandt T."/>
            <person name="Kuo A."/>
            <person name="Sato A."/>
            <person name="Lyhne E.K."/>
            <person name="Kogle M.E."/>
            <person name="Wiebenga A."/>
            <person name="Kun R.S."/>
            <person name="Lubbers R.J."/>
            <person name="Makela M.R."/>
            <person name="Barry K."/>
            <person name="Chovatia M."/>
            <person name="Clum A."/>
            <person name="Daum C."/>
            <person name="Haridas S."/>
            <person name="He G."/>
            <person name="LaButti K."/>
            <person name="Lipzen A."/>
            <person name="Mondo S."/>
            <person name="Riley R."/>
            <person name="Salamov A."/>
            <person name="Simmons B.A."/>
            <person name="Magnuson J.K."/>
            <person name="Henrissat B."/>
            <person name="Mortensen U.H."/>
            <person name="Larsen T.O."/>
            <person name="Devries R.P."/>
            <person name="Grigoriev I.V."/>
            <person name="Machida M."/>
            <person name="Baker S.E."/>
            <person name="Andersen M.R."/>
        </authorList>
    </citation>
    <scope>NUCLEOTIDE SEQUENCE [LARGE SCALE GENOMIC DNA]</scope>
    <source>
        <strain evidence="7 8">IBT 18842</strain>
    </source>
</reference>
<feature type="domain" description="Zn(2)-C6 fungal-type" evidence="6">
    <location>
        <begin position="19"/>
        <end position="47"/>
    </location>
</feature>
<keyword evidence="4" id="KW-0804">Transcription</keyword>
<name>A0A5N6TRG6_ASPAV</name>
<evidence type="ECO:0000256" key="5">
    <source>
        <dbReference type="ARBA" id="ARBA00023242"/>
    </source>
</evidence>
<dbReference type="PANTHER" id="PTHR37534:SF15">
    <property type="entry name" value="ZN(II)2CYS6 TRANSCRIPTION FACTOR (EUROFUNG)"/>
    <property type="match status" value="1"/>
</dbReference>
<dbReference type="PANTHER" id="PTHR37534">
    <property type="entry name" value="TRANSCRIPTIONAL ACTIVATOR PROTEIN UGA3"/>
    <property type="match status" value="1"/>
</dbReference>